<feature type="modified residue" description="4-aspartylphosphate" evidence="7">
    <location>
        <position position="58"/>
    </location>
</feature>
<dbReference type="PANTHER" id="PTHR43214">
    <property type="entry name" value="TWO-COMPONENT RESPONSE REGULATOR"/>
    <property type="match status" value="1"/>
</dbReference>
<dbReference type="SUPFAM" id="SSF52172">
    <property type="entry name" value="CheY-like"/>
    <property type="match status" value="1"/>
</dbReference>
<reference evidence="10 11" key="1">
    <citation type="submission" date="2017-06" db="EMBL/GenBank/DDBJ databases">
        <authorList>
            <person name="Kim H.J."/>
            <person name="Triplett B.A."/>
        </authorList>
    </citation>
    <scope>NUCLEOTIDE SEQUENCE [LARGE SCALE GENOMIC DNA]</scope>
    <source>
        <strain evidence="10 11">SCA</strain>
    </source>
</reference>
<dbReference type="InterPro" id="IPR000792">
    <property type="entry name" value="Tscrpt_reg_LuxR_C"/>
</dbReference>
<evidence type="ECO:0000256" key="3">
    <source>
        <dbReference type="ARBA" id="ARBA00023015"/>
    </source>
</evidence>
<accession>A0A239BA70</accession>
<keyword evidence="11" id="KW-1185">Reference proteome</keyword>
<evidence type="ECO:0000313" key="11">
    <source>
        <dbReference type="Proteomes" id="UP000198304"/>
    </source>
</evidence>
<protein>
    <recommendedName>
        <fullName evidence="1">Stage 0 sporulation protein A homolog</fullName>
    </recommendedName>
</protein>
<dbReference type="PROSITE" id="PS50043">
    <property type="entry name" value="HTH_LUXR_2"/>
    <property type="match status" value="1"/>
</dbReference>
<dbReference type="EMBL" id="FZOJ01000003">
    <property type="protein sequence ID" value="SNS04760.1"/>
    <property type="molecule type" value="Genomic_DNA"/>
</dbReference>
<dbReference type="SMART" id="SM00421">
    <property type="entry name" value="HTH_LUXR"/>
    <property type="match status" value="1"/>
</dbReference>
<evidence type="ECO:0000256" key="7">
    <source>
        <dbReference type="PROSITE-ProRule" id="PRU00169"/>
    </source>
</evidence>
<sequence length="212" mass="23335">MSKKNISVLLVDDHAIVRCGIRSLIERNSGLEVCGEAENLQEAYHQVSEWKPDIVLLDIKLPDGDGAAGCREIKKISPETKVIILTAFAEDAIVLEAVQAGAEGYLLKNIDSKSIITAIRDVAAGKPALDASIISKVLDVVKGKHPVDDSLTPQERNILELISQGKTNKEIGQELFISEKTVRNNVSKILRKINVNNRTEAAIYWSRQKSLR</sequence>
<dbReference type="Gene3D" id="3.40.50.2300">
    <property type="match status" value="1"/>
</dbReference>
<dbReference type="CDD" id="cd06170">
    <property type="entry name" value="LuxR_C_like"/>
    <property type="match status" value="1"/>
</dbReference>
<dbReference type="InterPro" id="IPR011006">
    <property type="entry name" value="CheY-like_superfamily"/>
</dbReference>
<keyword evidence="4" id="KW-0238">DNA-binding</keyword>
<evidence type="ECO:0000259" key="9">
    <source>
        <dbReference type="PROSITE" id="PS50110"/>
    </source>
</evidence>
<dbReference type="PROSITE" id="PS50110">
    <property type="entry name" value="RESPONSE_REGULATORY"/>
    <property type="match status" value="1"/>
</dbReference>
<name>A0A239BA70_9FIRM</name>
<dbReference type="PRINTS" id="PR00038">
    <property type="entry name" value="HTHLUXR"/>
</dbReference>
<dbReference type="GO" id="GO:0006355">
    <property type="term" value="P:regulation of DNA-templated transcription"/>
    <property type="evidence" value="ECO:0007669"/>
    <property type="project" value="InterPro"/>
</dbReference>
<keyword evidence="2 7" id="KW-0597">Phosphoprotein</keyword>
<dbReference type="SMART" id="SM00448">
    <property type="entry name" value="REC"/>
    <property type="match status" value="1"/>
</dbReference>
<keyword evidence="3" id="KW-0805">Transcription regulation</keyword>
<dbReference type="Pfam" id="PF00196">
    <property type="entry name" value="GerE"/>
    <property type="match status" value="1"/>
</dbReference>
<comment type="function">
    <text evidence="6">May play the central regulatory role in sporulation. It may be an element of the effector pathway responsible for the activation of sporulation genes in response to nutritional stress. Spo0A may act in concert with spo0H (a sigma factor) to control the expression of some genes that are critical to the sporulation process.</text>
</comment>
<keyword evidence="5" id="KW-0804">Transcription</keyword>
<dbReference type="GO" id="GO:0003677">
    <property type="term" value="F:DNA binding"/>
    <property type="evidence" value="ECO:0007669"/>
    <property type="project" value="UniProtKB-KW"/>
</dbReference>
<proteinExistence type="predicted"/>
<dbReference type="CDD" id="cd17535">
    <property type="entry name" value="REC_NarL-like"/>
    <property type="match status" value="1"/>
</dbReference>
<dbReference type="Pfam" id="PF00072">
    <property type="entry name" value="Response_reg"/>
    <property type="match status" value="1"/>
</dbReference>
<dbReference type="Proteomes" id="UP000198304">
    <property type="component" value="Unassembled WGS sequence"/>
</dbReference>
<evidence type="ECO:0000256" key="4">
    <source>
        <dbReference type="ARBA" id="ARBA00023125"/>
    </source>
</evidence>
<dbReference type="InterPro" id="IPR039420">
    <property type="entry name" value="WalR-like"/>
</dbReference>
<dbReference type="InterPro" id="IPR016032">
    <property type="entry name" value="Sig_transdc_resp-reg_C-effctor"/>
</dbReference>
<organism evidence="10 11">
    <name type="scientific">Anaerovirgula multivorans</name>
    <dbReference type="NCBI Taxonomy" id="312168"/>
    <lineage>
        <taxon>Bacteria</taxon>
        <taxon>Bacillati</taxon>
        <taxon>Bacillota</taxon>
        <taxon>Clostridia</taxon>
        <taxon>Peptostreptococcales</taxon>
        <taxon>Natronincolaceae</taxon>
        <taxon>Anaerovirgula</taxon>
    </lineage>
</organism>
<dbReference type="GO" id="GO:0000160">
    <property type="term" value="P:phosphorelay signal transduction system"/>
    <property type="evidence" value="ECO:0007669"/>
    <property type="project" value="InterPro"/>
</dbReference>
<feature type="domain" description="HTH luxR-type" evidence="8">
    <location>
        <begin position="144"/>
        <end position="209"/>
    </location>
</feature>
<dbReference type="OrthoDB" id="9779069at2"/>
<dbReference type="InterPro" id="IPR058245">
    <property type="entry name" value="NreC/VraR/RcsB-like_REC"/>
</dbReference>
<dbReference type="AlphaFoldDB" id="A0A239BA70"/>
<gene>
    <name evidence="10" type="ORF">SAMN05446037_1003123</name>
</gene>
<evidence type="ECO:0000256" key="2">
    <source>
        <dbReference type="ARBA" id="ARBA00022553"/>
    </source>
</evidence>
<dbReference type="SUPFAM" id="SSF46894">
    <property type="entry name" value="C-terminal effector domain of the bipartite response regulators"/>
    <property type="match status" value="1"/>
</dbReference>
<evidence type="ECO:0000256" key="5">
    <source>
        <dbReference type="ARBA" id="ARBA00023163"/>
    </source>
</evidence>
<evidence type="ECO:0000313" key="10">
    <source>
        <dbReference type="EMBL" id="SNS04760.1"/>
    </source>
</evidence>
<evidence type="ECO:0000256" key="6">
    <source>
        <dbReference type="ARBA" id="ARBA00024867"/>
    </source>
</evidence>
<dbReference type="InterPro" id="IPR001789">
    <property type="entry name" value="Sig_transdc_resp-reg_receiver"/>
</dbReference>
<dbReference type="RefSeq" id="WP_089281615.1">
    <property type="nucleotide sequence ID" value="NZ_FZOJ01000003.1"/>
</dbReference>
<evidence type="ECO:0000256" key="1">
    <source>
        <dbReference type="ARBA" id="ARBA00018672"/>
    </source>
</evidence>
<evidence type="ECO:0000259" key="8">
    <source>
        <dbReference type="PROSITE" id="PS50043"/>
    </source>
</evidence>
<feature type="domain" description="Response regulatory" evidence="9">
    <location>
        <begin position="7"/>
        <end position="123"/>
    </location>
</feature>